<name>A0A9K3HYQ9_HELAN</name>
<dbReference type="EMBL" id="MNCJ02000325">
    <property type="protein sequence ID" value="KAF5786941.1"/>
    <property type="molecule type" value="Genomic_DNA"/>
</dbReference>
<evidence type="ECO:0000313" key="2">
    <source>
        <dbReference type="Proteomes" id="UP000215914"/>
    </source>
</evidence>
<accession>A0A9K3HYQ9</accession>
<reference evidence="1" key="1">
    <citation type="journal article" date="2017" name="Nature">
        <title>The sunflower genome provides insights into oil metabolism, flowering and Asterid evolution.</title>
        <authorList>
            <person name="Badouin H."/>
            <person name="Gouzy J."/>
            <person name="Grassa C.J."/>
            <person name="Murat F."/>
            <person name="Staton S.E."/>
            <person name="Cottret L."/>
            <person name="Lelandais-Briere C."/>
            <person name="Owens G.L."/>
            <person name="Carrere S."/>
            <person name="Mayjonade B."/>
            <person name="Legrand L."/>
            <person name="Gill N."/>
            <person name="Kane N.C."/>
            <person name="Bowers J.E."/>
            <person name="Hubner S."/>
            <person name="Bellec A."/>
            <person name="Berard A."/>
            <person name="Berges H."/>
            <person name="Blanchet N."/>
            <person name="Boniface M.C."/>
            <person name="Brunel D."/>
            <person name="Catrice O."/>
            <person name="Chaidir N."/>
            <person name="Claudel C."/>
            <person name="Donnadieu C."/>
            <person name="Faraut T."/>
            <person name="Fievet G."/>
            <person name="Helmstetter N."/>
            <person name="King M."/>
            <person name="Knapp S.J."/>
            <person name="Lai Z."/>
            <person name="Le Paslier M.C."/>
            <person name="Lippi Y."/>
            <person name="Lorenzon L."/>
            <person name="Mandel J.R."/>
            <person name="Marage G."/>
            <person name="Marchand G."/>
            <person name="Marquand E."/>
            <person name="Bret-Mestries E."/>
            <person name="Morien E."/>
            <person name="Nambeesan S."/>
            <person name="Nguyen T."/>
            <person name="Pegot-Espagnet P."/>
            <person name="Pouilly N."/>
            <person name="Raftis F."/>
            <person name="Sallet E."/>
            <person name="Schiex T."/>
            <person name="Thomas J."/>
            <person name="Vandecasteele C."/>
            <person name="Vares D."/>
            <person name="Vear F."/>
            <person name="Vautrin S."/>
            <person name="Crespi M."/>
            <person name="Mangin B."/>
            <person name="Burke J.M."/>
            <person name="Salse J."/>
            <person name="Munos S."/>
            <person name="Vincourt P."/>
            <person name="Rieseberg L.H."/>
            <person name="Langlade N.B."/>
        </authorList>
    </citation>
    <scope>NUCLEOTIDE SEQUENCE</scope>
    <source>
        <tissue evidence="1">Leaves</tissue>
    </source>
</reference>
<dbReference type="Gramene" id="mRNA:HanXRQr2_Chr10g0447181">
    <property type="protein sequence ID" value="CDS:HanXRQr2_Chr10g0447181.1"/>
    <property type="gene ID" value="HanXRQr2_Chr10g0447181"/>
</dbReference>
<keyword evidence="2" id="KW-1185">Reference proteome</keyword>
<protein>
    <submittedName>
        <fullName evidence="1">Uncharacterized protein</fullName>
    </submittedName>
</protein>
<dbReference type="Proteomes" id="UP000215914">
    <property type="component" value="Unassembled WGS sequence"/>
</dbReference>
<proteinExistence type="predicted"/>
<reference evidence="1" key="2">
    <citation type="submission" date="2020-06" db="EMBL/GenBank/DDBJ databases">
        <title>Helianthus annuus Genome sequencing and assembly Release 2.</title>
        <authorList>
            <person name="Gouzy J."/>
            <person name="Langlade N."/>
            <person name="Munos S."/>
        </authorList>
    </citation>
    <scope>NUCLEOTIDE SEQUENCE</scope>
    <source>
        <tissue evidence="1">Leaves</tissue>
    </source>
</reference>
<gene>
    <name evidence="1" type="ORF">HanXRQr2_Chr10g0447181</name>
</gene>
<comment type="caution">
    <text evidence="1">The sequence shown here is derived from an EMBL/GenBank/DDBJ whole genome shotgun (WGS) entry which is preliminary data.</text>
</comment>
<evidence type="ECO:0000313" key="1">
    <source>
        <dbReference type="EMBL" id="KAF5786941.1"/>
    </source>
</evidence>
<sequence length="123" mass="14339">MGGRGNSARHVWHSPIGPTNLRFYSALKLRFCHQFKIMFLPPLKNKFTLLLPAKYFNFAPSSKLRFCPVSIYSFAISFFPLKIRFCHQFKITFLPPFKNKFMLLLPAKNSNFSLSSKLRFCPV</sequence>
<organism evidence="1 2">
    <name type="scientific">Helianthus annuus</name>
    <name type="common">Common sunflower</name>
    <dbReference type="NCBI Taxonomy" id="4232"/>
    <lineage>
        <taxon>Eukaryota</taxon>
        <taxon>Viridiplantae</taxon>
        <taxon>Streptophyta</taxon>
        <taxon>Embryophyta</taxon>
        <taxon>Tracheophyta</taxon>
        <taxon>Spermatophyta</taxon>
        <taxon>Magnoliopsida</taxon>
        <taxon>eudicotyledons</taxon>
        <taxon>Gunneridae</taxon>
        <taxon>Pentapetalae</taxon>
        <taxon>asterids</taxon>
        <taxon>campanulids</taxon>
        <taxon>Asterales</taxon>
        <taxon>Asteraceae</taxon>
        <taxon>Asteroideae</taxon>
        <taxon>Heliantheae alliance</taxon>
        <taxon>Heliantheae</taxon>
        <taxon>Helianthus</taxon>
    </lineage>
</organism>
<dbReference type="AlphaFoldDB" id="A0A9K3HYQ9"/>